<accession>A0A420JCC0</accession>
<sequence length="84" mass="9575">MSMKNYLNEQAKLFQTRFREAEVIQVRFCDIIETITDPQFRAATEVAVSGLKDELHAILWGHGSEKTPQTLLNTPPTTTNTRPK</sequence>
<protein>
    <submittedName>
        <fullName evidence="1">Putative eka-like protein</fullName>
    </submittedName>
</protein>
<evidence type="ECO:0000313" key="2">
    <source>
        <dbReference type="Proteomes" id="UP000285326"/>
    </source>
</evidence>
<dbReference type="Proteomes" id="UP000285326">
    <property type="component" value="Unassembled WGS sequence"/>
</dbReference>
<evidence type="ECO:0000313" key="1">
    <source>
        <dbReference type="EMBL" id="RKF95965.1"/>
    </source>
</evidence>
<feature type="non-terminal residue" evidence="1">
    <location>
        <position position="84"/>
    </location>
</feature>
<dbReference type="AlphaFoldDB" id="A0A420JCC0"/>
<dbReference type="EMBL" id="MCBS01006737">
    <property type="protein sequence ID" value="RKF95965.1"/>
    <property type="molecule type" value="Genomic_DNA"/>
</dbReference>
<proteinExistence type="predicted"/>
<reference evidence="1 2" key="1">
    <citation type="journal article" date="2018" name="BMC Genomics">
        <title>Comparative genome analyses reveal sequence features reflecting distinct modes of host-adaptation between dicot and monocot powdery mildew.</title>
        <authorList>
            <person name="Wu Y."/>
            <person name="Ma X."/>
            <person name="Pan Z."/>
            <person name="Kale S.D."/>
            <person name="Song Y."/>
            <person name="King H."/>
            <person name="Zhang Q."/>
            <person name="Presley C."/>
            <person name="Deng X."/>
            <person name="Wei C.I."/>
            <person name="Xiao S."/>
        </authorList>
    </citation>
    <scope>NUCLEOTIDE SEQUENCE [LARGE SCALE GENOMIC DNA]</scope>
    <source>
        <strain evidence="1">UMSG1</strain>
    </source>
</reference>
<comment type="caution">
    <text evidence="1">The sequence shown here is derived from an EMBL/GenBank/DDBJ whole genome shotgun (WGS) entry which is preliminary data.</text>
</comment>
<gene>
    <name evidence="1" type="ORF">GcM1_067001</name>
</gene>
<name>A0A420JCC0_9PEZI</name>
<organism evidence="1 2">
    <name type="scientific">Golovinomyces cichoracearum</name>
    <dbReference type="NCBI Taxonomy" id="62708"/>
    <lineage>
        <taxon>Eukaryota</taxon>
        <taxon>Fungi</taxon>
        <taxon>Dikarya</taxon>
        <taxon>Ascomycota</taxon>
        <taxon>Pezizomycotina</taxon>
        <taxon>Leotiomycetes</taxon>
        <taxon>Erysiphales</taxon>
        <taxon>Erysiphaceae</taxon>
        <taxon>Golovinomyces</taxon>
    </lineage>
</organism>